<dbReference type="AlphaFoldDB" id="A0A1Y2K633"/>
<feature type="binding site" evidence="6">
    <location>
        <position position="158"/>
    </location>
    <ligand>
        <name>(S)-malate</name>
        <dbReference type="ChEBI" id="CHEBI:15589"/>
    </ligand>
</feature>
<evidence type="ECO:0000259" key="9">
    <source>
        <dbReference type="SMART" id="SM00919"/>
    </source>
</evidence>
<keyword evidence="4" id="KW-0560">Oxidoreductase</keyword>
<feature type="binding site" evidence="7">
    <location>
        <position position="247"/>
    </location>
    <ligand>
        <name>a divalent metal cation</name>
        <dbReference type="ChEBI" id="CHEBI:60240"/>
    </ligand>
</feature>
<keyword evidence="3 7" id="KW-0479">Metal-binding</keyword>
<evidence type="ECO:0000256" key="6">
    <source>
        <dbReference type="PIRSR" id="PIRSR000106-2"/>
    </source>
</evidence>
<dbReference type="Proteomes" id="UP000194003">
    <property type="component" value="Unassembled WGS sequence"/>
</dbReference>
<dbReference type="Gene3D" id="3.40.50.720">
    <property type="entry name" value="NAD(P)-binding Rossmann-like Domain"/>
    <property type="match status" value="1"/>
</dbReference>
<dbReference type="FunFam" id="3.40.50.10380:FF:000004">
    <property type="entry name" value="Malic enzyme"/>
    <property type="match status" value="1"/>
</dbReference>
<evidence type="ECO:0000256" key="1">
    <source>
        <dbReference type="ARBA" id="ARBA00001936"/>
    </source>
</evidence>
<dbReference type="Pfam" id="PF03949">
    <property type="entry name" value="Malic_M"/>
    <property type="match status" value="1"/>
</dbReference>
<accession>A0A1Y2K633</accession>
<dbReference type="PIRSF" id="PIRSF000106">
    <property type="entry name" value="ME"/>
    <property type="match status" value="1"/>
</dbReference>
<dbReference type="InterPro" id="IPR037062">
    <property type="entry name" value="Malic_N_dom_sf"/>
</dbReference>
<dbReference type="InterPro" id="IPR012301">
    <property type="entry name" value="Malic_N_dom"/>
</dbReference>
<organism evidence="11 12">
    <name type="scientific">Magnetofaba australis IT-1</name>
    <dbReference type="NCBI Taxonomy" id="1434232"/>
    <lineage>
        <taxon>Bacteria</taxon>
        <taxon>Pseudomonadati</taxon>
        <taxon>Pseudomonadota</taxon>
        <taxon>Magnetococcia</taxon>
        <taxon>Magnetococcales</taxon>
        <taxon>Magnetococcaceae</taxon>
        <taxon>Magnetofaba</taxon>
    </lineage>
</organism>
<dbReference type="EMBL" id="LVJN01000020">
    <property type="protein sequence ID" value="OSM02574.1"/>
    <property type="molecule type" value="Genomic_DNA"/>
</dbReference>
<dbReference type="InterPro" id="IPR046346">
    <property type="entry name" value="Aminoacid_DH-like_N_sf"/>
</dbReference>
<dbReference type="CDD" id="cd05312">
    <property type="entry name" value="NAD_bind_1_malic_enz"/>
    <property type="match status" value="1"/>
</dbReference>
<dbReference type="STRING" id="1434232.MAIT1_02745"/>
<evidence type="ECO:0000256" key="4">
    <source>
        <dbReference type="ARBA" id="ARBA00023002"/>
    </source>
</evidence>
<dbReference type="GO" id="GO:0046872">
    <property type="term" value="F:metal ion binding"/>
    <property type="evidence" value="ECO:0007669"/>
    <property type="project" value="UniProtKB-KW"/>
</dbReference>
<feature type="domain" description="Malic enzyme N-terminal" evidence="10">
    <location>
        <begin position="82"/>
        <end position="262"/>
    </location>
</feature>
<evidence type="ECO:0000313" key="12">
    <source>
        <dbReference type="Proteomes" id="UP000194003"/>
    </source>
</evidence>
<dbReference type="InterPro" id="IPR036291">
    <property type="entry name" value="NAD(P)-bd_dom_sf"/>
</dbReference>
<dbReference type="GO" id="GO:0051287">
    <property type="term" value="F:NAD binding"/>
    <property type="evidence" value="ECO:0007669"/>
    <property type="project" value="InterPro"/>
</dbReference>
<dbReference type="InterPro" id="IPR001891">
    <property type="entry name" value="Malic_OxRdtase"/>
</dbReference>
<evidence type="ECO:0000256" key="5">
    <source>
        <dbReference type="PIRSR" id="PIRSR000106-1"/>
    </source>
</evidence>
<feature type="active site" description="Proton acceptor" evidence="5">
    <location>
        <position position="176"/>
    </location>
</feature>
<dbReference type="SMART" id="SM00919">
    <property type="entry name" value="Malic_M"/>
    <property type="match status" value="1"/>
</dbReference>
<dbReference type="InterPro" id="IPR015884">
    <property type="entry name" value="Malic_enzyme_CS"/>
</dbReference>
<comment type="cofactor">
    <cofactor evidence="7">
        <name>Mg(2+)</name>
        <dbReference type="ChEBI" id="CHEBI:18420"/>
    </cofactor>
    <cofactor evidence="7">
        <name>Mn(2+)</name>
        <dbReference type="ChEBI" id="CHEBI:29035"/>
    </cofactor>
    <text evidence="7">Divalent metal cations. Prefers magnesium or manganese.</text>
</comment>
<reference evidence="11 12" key="1">
    <citation type="journal article" date="2016" name="BMC Genomics">
        <title>Combined genomic and structural analyses of a cultured magnetotactic bacterium reveals its niche adaptation to a dynamic environment.</title>
        <authorList>
            <person name="Araujo A.C."/>
            <person name="Morillo V."/>
            <person name="Cypriano J."/>
            <person name="Teixeira L.C."/>
            <person name="Leao P."/>
            <person name="Lyra S."/>
            <person name="Almeida L.G."/>
            <person name="Bazylinski D.A."/>
            <person name="Vasconcellos A.T."/>
            <person name="Abreu F."/>
            <person name="Lins U."/>
        </authorList>
    </citation>
    <scope>NUCLEOTIDE SEQUENCE [LARGE SCALE GENOMIC DNA]</scope>
    <source>
        <strain evidence="11 12">IT-1</strain>
    </source>
</reference>
<evidence type="ECO:0000313" key="11">
    <source>
        <dbReference type="EMBL" id="OSM02574.1"/>
    </source>
</evidence>
<dbReference type="NCBIfam" id="NF010052">
    <property type="entry name" value="PRK13529.1"/>
    <property type="match status" value="1"/>
</dbReference>
<dbReference type="SUPFAM" id="SSF51735">
    <property type="entry name" value="NAD(P)-binding Rossmann-fold domains"/>
    <property type="match status" value="1"/>
</dbReference>
<feature type="active site" description="Proton donor" evidence="5">
    <location>
        <position position="105"/>
    </location>
</feature>
<dbReference type="Gene3D" id="3.40.50.10380">
    <property type="entry name" value="Malic enzyme, N-terminal domain"/>
    <property type="match status" value="1"/>
</dbReference>
<feature type="binding site" evidence="6">
    <location>
        <position position="410"/>
    </location>
    <ligand>
        <name>(S)-malate</name>
        <dbReference type="ChEBI" id="CHEBI:15589"/>
    </ligand>
</feature>
<dbReference type="GO" id="GO:0004473">
    <property type="term" value="F:malate dehydrogenase (decarboxylating) (NADP+) activity"/>
    <property type="evidence" value="ECO:0007669"/>
    <property type="project" value="TreeGrafter"/>
</dbReference>
<dbReference type="SMART" id="SM01274">
    <property type="entry name" value="malic"/>
    <property type="match status" value="1"/>
</dbReference>
<comment type="similarity">
    <text evidence="2 8">Belongs to the malic enzymes family.</text>
</comment>
<feature type="binding site" evidence="7">
    <location>
        <position position="248"/>
    </location>
    <ligand>
        <name>a divalent metal cation</name>
        <dbReference type="ChEBI" id="CHEBI:60240"/>
    </ligand>
</feature>
<dbReference type="PANTHER" id="PTHR23406">
    <property type="entry name" value="MALIC ENZYME-RELATED"/>
    <property type="match status" value="1"/>
</dbReference>
<feature type="binding site" evidence="7">
    <location>
        <position position="271"/>
    </location>
    <ligand>
        <name>a divalent metal cation</name>
        <dbReference type="ChEBI" id="CHEBI:60240"/>
    </ligand>
</feature>
<dbReference type="PANTHER" id="PTHR23406:SF90">
    <property type="entry name" value="MALIC ENZYME-RELATED"/>
    <property type="match status" value="1"/>
</dbReference>
<evidence type="ECO:0000256" key="7">
    <source>
        <dbReference type="PIRSR" id="PIRSR000106-3"/>
    </source>
</evidence>
<comment type="caution">
    <text evidence="11">The sequence shown here is derived from an EMBL/GenBank/DDBJ whole genome shotgun (WGS) entry which is preliminary data.</text>
</comment>
<sequence length="553" mass="61444">MENYDAEKLQALTGHASPMDILHDPSQNKGVAFTHEERERLCLRGLLPPRPLSMEAQLERVKANFFSKPNNLEKYIFLTALQERNETLFYRFVRENIEQTLPIIYTPTVGEACQTYSQIFRRPQGMFISLEDRGHVRELLGNWEHKDVRVIVVTDGSRILGLGDQGANGMGIPVGKLALYTACAGIPPIHCLPITIDVGTNNEDLLNDPLYVGLQHKRVGGDDYDGLIEEFVQAVGDAFPRAMIQFEDFSNDNAFRLLDKYRNRVCAFNDDIQGTAAVALAGLLASLRITEGELKRQKFLFMGAGSAGFGIADLILLAMEQQGMPREEGLKRFRFMDSRGVVTRQRDDLTGRKGEFACDDAPEKDLEKVVESFQPTALIGVSGRGGAFYEEVVRAMARINQRPIIFALSNPTSKAECTAEQCYSWTEGRGVFASGSPFDPVTWQGKTFVPGQGNNAYCFPGIGLGVIMCQAKHVTDEMFLVAAQTLAEITDEADLNKGRVYPSLQDIRAVSLKTALAVIKVAEERGLAKTPLGENAEERTRSWMCSARYRSYV</sequence>
<dbReference type="PRINTS" id="PR00072">
    <property type="entry name" value="MALOXRDTASE"/>
</dbReference>
<dbReference type="SUPFAM" id="SSF53223">
    <property type="entry name" value="Aminoacid dehydrogenase-like, N-terminal domain"/>
    <property type="match status" value="1"/>
</dbReference>
<name>A0A1Y2K633_9PROT</name>
<gene>
    <name evidence="11" type="ORF">MAIT1_02745</name>
</gene>
<evidence type="ECO:0000256" key="8">
    <source>
        <dbReference type="RuleBase" id="RU003427"/>
    </source>
</evidence>
<evidence type="ECO:0000256" key="3">
    <source>
        <dbReference type="ARBA" id="ARBA00022723"/>
    </source>
</evidence>
<dbReference type="FunFam" id="3.40.50.720:FF:000060">
    <property type="entry name" value="Malic enzyme"/>
    <property type="match status" value="1"/>
</dbReference>
<protein>
    <submittedName>
        <fullName evidence="11">Putative malate dehydrogenase</fullName>
    </submittedName>
</protein>
<comment type="cofactor">
    <cofactor evidence="1">
        <name>Mn(2+)</name>
        <dbReference type="ChEBI" id="CHEBI:29035"/>
    </cofactor>
</comment>
<proteinExistence type="inferred from homology"/>
<evidence type="ECO:0000259" key="10">
    <source>
        <dbReference type="SMART" id="SM01274"/>
    </source>
</evidence>
<dbReference type="PROSITE" id="PS00331">
    <property type="entry name" value="MALIC_ENZYMES"/>
    <property type="match status" value="1"/>
</dbReference>
<dbReference type="Pfam" id="PF00390">
    <property type="entry name" value="malic"/>
    <property type="match status" value="1"/>
</dbReference>
<evidence type="ECO:0000256" key="2">
    <source>
        <dbReference type="ARBA" id="ARBA00008785"/>
    </source>
</evidence>
<keyword evidence="12" id="KW-1185">Reference proteome</keyword>
<dbReference type="InterPro" id="IPR012302">
    <property type="entry name" value="Malic_NAD-bd"/>
</dbReference>
<feature type="binding site" evidence="6">
    <location>
        <position position="454"/>
    </location>
    <ligand>
        <name>(S)-malate</name>
        <dbReference type="ChEBI" id="CHEBI:15589"/>
    </ligand>
</feature>
<feature type="domain" description="Malic enzyme NAD-binding" evidence="9">
    <location>
        <begin position="272"/>
        <end position="523"/>
    </location>
</feature>
<dbReference type="GO" id="GO:0006108">
    <property type="term" value="P:malate metabolic process"/>
    <property type="evidence" value="ECO:0007669"/>
    <property type="project" value="TreeGrafter"/>
</dbReference>